<proteinExistence type="predicted"/>
<comment type="caution">
    <text evidence="2">The sequence shown here is derived from an EMBL/GenBank/DDBJ whole genome shotgun (WGS) entry which is preliminary data.</text>
</comment>
<dbReference type="EMBL" id="JAACFV010000039">
    <property type="protein sequence ID" value="KAF7509647.1"/>
    <property type="molecule type" value="Genomic_DNA"/>
</dbReference>
<keyword evidence="3" id="KW-1185">Reference proteome</keyword>
<accession>A0A8H7AMJ9</accession>
<dbReference type="Proteomes" id="UP000606974">
    <property type="component" value="Unassembled WGS sequence"/>
</dbReference>
<dbReference type="AlphaFoldDB" id="A0A8H7AMJ9"/>
<feature type="region of interest" description="Disordered" evidence="1">
    <location>
        <begin position="1"/>
        <end position="84"/>
    </location>
</feature>
<sequence>MKSLSGPQGQGTGNGVAFISDRTRSMRRGRLHSDRSLPPKFVKTRIGPGIKGSSKMGSRVKTLSNGHGGREKGRKAQLLSRYGT</sequence>
<evidence type="ECO:0000256" key="1">
    <source>
        <dbReference type="SAM" id="MobiDB-lite"/>
    </source>
</evidence>
<evidence type="ECO:0000313" key="3">
    <source>
        <dbReference type="Proteomes" id="UP000606974"/>
    </source>
</evidence>
<organism evidence="2 3">
    <name type="scientific">Endocarpon pusillum</name>
    <dbReference type="NCBI Taxonomy" id="364733"/>
    <lineage>
        <taxon>Eukaryota</taxon>
        <taxon>Fungi</taxon>
        <taxon>Dikarya</taxon>
        <taxon>Ascomycota</taxon>
        <taxon>Pezizomycotina</taxon>
        <taxon>Eurotiomycetes</taxon>
        <taxon>Chaetothyriomycetidae</taxon>
        <taxon>Verrucariales</taxon>
        <taxon>Verrucariaceae</taxon>
        <taxon>Endocarpon</taxon>
    </lineage>
</organism>
<reference evidence="2" key="1">
    <citation type="submission" date="2020-02" db="EMBL/GenBank/DDBJ databases">
        <authorList>
            <person name="Palmer J.M."/>
        </authorList>
    </citation>
    <scope>NUCLEOTIDE SEQUENCE</scope>
    <source>
        <strain evidence="2">EPUS1.4</strain>
        <tissue evidence="2">Thallus</tissue>
    </source>
</reference>
<evidence type="ECO:0000313" key="2">
    <source>
        <dbReference type="EMBL" id="KAF7509647.1"/>
    </source>
</evidence>
<protein>
    <submittedName>
        <fullName evidence="2">Uncharacterized protein</fullName>
    </submittedName>
</protein>
<name>A0A8H7AMJ9_9EURO</name>
<gene>
    <name evidence="2" type="ORF">GJ744_007685</name>
</gene>